<dbReference type="RefSeq" id="YP_009118970.1">
    <property type="nucleotide sequence ID" value="NC_026440.1"/>
</dbReference>
<organism evidence="2 3">
    <name type="scientific">Pandoravirus inopinatum</name>
    <dbReference type="NCBI Taxonomy" id="1605721"/>
    <lineage>
        <taxon>Viruses</taxon>
        <taxon>Pandoravirus</taxon>
    </lineage>
</organism>
<protein>
    <submittedName>
        <fullName evidence="2">Uncharacterized protein</fullName>
    </submittedName>
</protein>
<dbReference type="Proteomes" id="UP000202511">
    <property type="component" value="Segment"/>
</dbReference>
<proteinExistence type="predicted"/>
<reference evidence="2 3" key="1">
    <citation type="journal article" date="2015" name="Parasitol. Res.">
        <title>Viruses in close associations with free-living amoebae.</title>
        <authorList>
            <person name="Scheid P."/>
        </authorList>
    </citation>
    <scope>NUCLEOTIDE SEQUENCE [LARGE SCALE GENOMIC DNA]</scope>
    <source>
        <strain evidence="2">KlaHel</strain>
    </source>
</reference>
<feature type="transmembrane region" description="Helical" evidence="1">
    <location>
        <begin position="33"/>
        <end position="52"/>
    </location>
</feature>
<evidence type="ECO:0000256" key="1">
    <source>
        <dbReference type="SAM" id="Phobius"/>
    </source>
</evidence>
<evidence type="ECO:0000313" key="2">
    <source>
        <dbReference type="EMBL" id="AJF96735.1"/>
    </source>
</evidence>
<accession>A0A0B5J547</accession>
<dbReference type="GeneID" id="23463492"/>
<feature type="transmembrane region" description="Helical" evidence="1">
    <location>
        <begin position="64"/>
        <end position="82"/>
    </location>
</feature>
<dbReference type="EMBL" id="KP136319">
    <property type="protein sequence ID" value="AJF96735.1"/>
    <property type="molecule type" value="Genomic_DNA"/>
</dbReference>
<dbReference type="KEGG" id="vg:23463492"/>
<keyword evidence="1" id="KW-0472">Membrane</keyword>
<evidence type="ECO:0000313" key="3">
    <source>
        <dbReference type="Proteomes" id="UP000202511"/>
    </source>
</evidence>
<name>A0A0B5J547_9VIRU</name>
<sequence length="140" mass="15504">MSKLGGRLVVARAAAASAHVALRFWRPMAKLFFGRRPLVVVATAIVVVAALCRSHRRTTAIGRPFVLFCLFFPSLFPLFSFFGEKEPAATLAACKSRAHGHCPWSRPCRQLSCVRPTPLCSWPSHALADLRPAKKPQNFF</sequence>
<keyword evidence="1" id="KW-0812">Transmembrane</keyword>
<keyword evidence="1" id="KW-1133">Transmembrane helix</keyword>